<dbReference type="PANTHER" id="PTHR45814:SF2">
    <property type="entry name" value="HISTONE-LYSINE N-METHYLTRANSFERASE SETD1"/>
    <property type="match status" value="1"/>
</dbReference>
<keyword evidence="8" id="KW-0539">Nucleus</keyword>
<dbReference type="InterPro" id="IPR001214">
    <property type="entry name" value="SET_dom"/>
</dbReference>
<dbReference type="PROSITE" id="PS50868">
    <property type="entry name" value="POST_SET"/>
    <property type="match status" value="1"/>
</dbReference>
<evidence type="ECO:0000259" key="14">
    <source>
        <dbReference type="PROSITE" id="PS50014"/>
    </source>
</evidence>
<evidence type="ECO:0000256" key="12">
    <source>
        <dbReference type="PROSITE-ProRule" id="PRU00035"/>
    </source>
</evidence>
<dbReference type="Gene3D" id="1.20.920.10">
    <property type="entry name" value="Bromodomain-like"/>
    <property type="match status" value="1"/>
</dbReference>
<evidence type="ECO:0000256" key="4">
    <source>
        <dbReference type="ARBA" id="ARBA00022679"/>
    </source>
</evidence>
<evidence type="ECO:0000256" key="8">
    <source>
        <dbReference type="ARBA" id="ARBA00023242"/>
    </source>
</evidence>
<evidence type="ECO:0000256" key="13">
    <source>
        <dbReference type="SAM" id="MobiDB-lite"/>
    </source>
</evidence>
<dbReference type="AlphaFoldDB" id="A0A7S1BN14"/>
<dbReference type="SMART" id="SM00297">
    <property type="entry name" value="BROMO"/>
    <property type="match status" value="1"/>
</dbReference>
<dbReference type="InterPro" id="IPR046341">
    <property type="entry name" value="SET_dom_sf"/>
</dbReference>
<feature type="domain" description="Bromo" evidence="14">
    <location>
        <begin position="225"/>
        <end position="275"/>
    </location>
</feature>
<feature type="domain" description="Post-SET" evidence="16">
    <location>
        <begin position="653"/>
        <end position="669"/>
    </location>
</feature>
<evidence type="ECO:0000256" key="6">
    <source>
        <dbReference type="ARBA" id="ARBA00022853"/>
    </source>
</evidence>
<evidence type="ECO:0000256" key="2">
    <source>
        <dbReference type="ARBA" id="ARBA00012182"/>
    </source>
</evidence>
<dbReference type="EMBL" id="HBFR01025287">
    <property type="protein sequence ID" value="CAD8890936.1"/>
    <property type="molecule type" value="Transcribed_RNA"/>
</dbReference>
<dbReference type="PROSITE" id="PS50280">
    <property type="entry name" value="SET"/>
    <property type="match status" value="1"/>
</dbReference>
<comment type="subcellular location">
    <subcellularLocation>
        <location evidence="1">Nucleus</location>
    </subcellularLocation>
</comment>
<dbReference type="PANTHER" id="PTHR45814">
    <property type="entry name" value="HISTONE-LYSINE N-METHYLTRANSFERASE SETD1"/>
    <property type="match status" value="1"/>
</dbReference>
<dbReference type="InterPro" id="IPR003616">
    <property type="entry name" value="Post-SET_dom"/>
</dbReference>
<keyword evidence="6" id="KW-0156">Chromatin regulator</keyword>
<dbReference type="PRINTS" id="PR00503">
    <property type="entry name" value="BROMODOMAIN"/>
</dbReference>
<feature type="domain" description="SET" evidence="15">
    <location>
        <begin position="524"/>
        <end position="644"/>
    </location>
</feature>
<keyword evidence="4" id="KW-0808">Transferase</keyword>
<evidence type="ECO:0000256" key="9">
    <source>
        <dbReference type="ARBA" id="ARBA00047571"/>
    </source>
</evidence>
<dbReference type="GO" id="GO:0048188">
    <property type="term" value="C:Set1C/COMPASS complex"/>
    <property type="evidence" value="ECO:0007669"/>
    <property type="project" value="TreeGrafter"/>
</dbReference>
<comment type="catalytic activity">
    <reaction evidence="10">
        <text>N(6)-methyl-L-lysyl(4)-[histone H3] + S-adenosyl-L-methionine = N(6),N(6)-dimethyl-L-lysyl(4)-[histone H3] + S-adenosyl-L-homocysteine + H(+)</text>
        <dbReference type="Rhea" id="RHEA:60268"/>
        <dbReference type="Rhea" id="RHEA-COMP:15540"/>
        <dbReference type="Rhea" id="RHEA-COMP:15543"/>
        <dbReference type="ChEBI" id="CHEBI:15378"/>
        <dbReference type="ChEBI" id="CHEBI:57856"/>
        <dbReference type="ChEBI" id="CHEBI:59789"/>
        <dbReference type="ChEBI" id="CHEBI:61929"/>
        <dbReference type="ChEBI" id="CHEBI:61976"/>
    </reaction>
</comment>
<feature type="region of interest" description="Disordered" evidence="13">
    <location>
        <begin position="55"/>
        <end position="154"/>
    </location>
</feature>
<dbReference type="Gene3D" id="2.170.270.10">
    <property type="entry name" value="SET domain"/>
    <property type="match status" value="1"/>
</dbReference>
<comment type="catalytic activity">
    <reaction evidence="11">
        <text>N(6),N(6)-dimethyl-L-lysyl(4)-[histone H3] + S-adenosyl-L-methionine = N(6),N(6),N(6)-trimethyl-L-lysyl(4)-[histone H3] + S-adenosyl-L-homocysteine + H(+)</text>
        <dbReference type="Rhea" id="RHEA:60272"/>
        <dbReference type="Rhea" id="RHEA-COMP:15537"/>
        <dbReference type="Rhea" id="RHEA-COMP:15540"/>
        <dbReference type="ChEBI" id="CHEBI:15378"/>
        <dbReference type="ChEBI" id="CHEBI:57856"/>
        <dbReference type="ChEBI" id="CHEBI:59789"/>
        <dbReference type="ChEBI" id="CHEBI:61961"/>
        <dbReference type="ChEBI" id="CHEBI:61976"/>
    </reaction>
</comment>
<accession>A0A7S1BN14</accession>
<keyword evidence="7 12" id="KW-0103">Bromodomain</keyword>
<dbReference type="SUPFAM" id="SSF47370">
    <property type="entry name" value="Bromodomain"/>
    <property type="match status" value="1"/>
</dbReference>
<comment type="catalytic activity">
    <reaction evidence="9">
        <text>L-lysyl(4)-[histone H3] + 3 S-adenosyl-L-methionine = N(6),N(6),N(6)-trimethyl-L-lysyl(4)-[histone H3] + 3 S-adenosyl-L-homocysteine + 3 H(+)</text>
        <dbReference type="Rhea" id="RHEA:60260"/>
        <dbReference type="Rhea" id="RHEA-COMP:15537"/>
        <dbReference type="Rhea" id="RHEA-COMP:15547"/>
        <dbReference type="ChEBI" id="CHEBI:15378"/>
        <dbReference type="ChEBI" id="CHEBI:29969"/>
        <dbReference type="ChEBI" id="CHEBI:57856"/>
        <dbReference type="ChEBI" id="CHEBI:59789"/>
        <dbReference type="ChEBI" id="CHEBI:61961"/>
        <dbReference type="EC" id="2.1.1.354"/>
    </reaction>
</comment>
<sequence length="712" mass="81147">MHGQEEQEIPKKSTSASKEERHKIISIKDILDSDNKSFPKVRSVMMDHVILDESTKKQQHQIETIKQEDGTNASASVNPTESNNQDNGTTINRQPHDDNNGNFEKSNHAVIGQDKSPNNNESQIPTHNKDDTKALSDNDDDDMSKEEGEQLGLHPPKITHMVEDGTMDNIESFDMQEFAHLQKKSFARINKKCTEIANYGILLAVLKKDPLQVFAEPVPRTVVGYHASIKDPMDFSTIRRRVLQNLYKSVKSLADDVRLLCDNAMVFNPPLSIYFSTAKSILVTLEQSLVLSNQWKNLITRAHTSYFMKVRYDRSLKTDNANIFSTLQLHYPLVVKNFEQGHLLRSQLESNFIRTEENEVAYYGSLAIRRAACAAKTSLSLKSPIMIHRTIQDEKKMKAAMYNKVVENTDPKRMLDEIEPKEHILLKLLTTVQNHRIRARVAPESGCARCDDVRIKEGAKLAITAEFMKQTRKASRDVVRHRHAHLPRVDPSRKDLATGMASRTLAEKLRREDATCTRNKSSMTELSVRGSAIHGWGLFADRSYAVGDVVAEYIGEYVNNRVADVRERMYRRRRIQDYQFRVDADLVIDATLRGNHARYINHSCDPNSVAKIIDGDAPDVHLKRVVIYCVRNILPLEEITYDYQFPLEDDLDARIVCLCKAERCRGFMNWDLPETVENIVSNKIRDHTKDQRGYIVGRGATAKKAECCVVNS</sequence>
<protein>
    <recommendedName>
        <fullName evidence="2">[histone H3]-lysine(4) N-trimethyltransferase</fullName>
        <ecNumber evidence="2">2.1.1.354</ecNumber>
    </recommendedName>
</protein>
<keyword evidence="3" id="KW-0489">Methyltransferase</keyword>
<feature type="compositionally biased region" description="Polar residues" evidence="13">
    <location>
        <begin position="70"/>
        <end position="93"/>
    </location>
</feature>
<proteinExistence type="predicted"/>
<name>A0A7S1BN14_9STRA</name>
<dbReference type="SUPFAM" id="SSF82199">
    <property type="entry name" value="SET domain"/>
    <property type="match status" value="1"/>
</dbReference>
<evidence type="ECO:0000256" key="1">
    <source>
        <dbReference type="ARBA" id="ARBA00004123"/>
    </source>
</evidence>
<evidence type="ECO:0000259" key="16">
    <source>
        <dbReference type="PROSITE" id="PS50868"/>
    </source>
</evidence>
<evidence type="ECO:0000256" key="3">
    <source>
        <dbReference type="ARBA" id="ARBA00022603"/>
    </source>
</evidence>
<dbReference type="EC" id="2.1.1.354" evidence="2"/>
<dbReference type="SMART" id="SM00317">
    <property type="entry name" value="SET"/>
    <property type="match status" value="1"/>
</dbReference>
<dbReference type="SMART" id="SM00508">
    <property type="entry name" value="PostSET"/>
    <property type="match status" value="1"/>
</dbReference>
<gene>
    <name evidence="17" type="ORF">CHYS00102_LOCUS18142</name>
</gene>
<dbReference type="Pfam" id="PF00439">
    <property type="entry name" value="Bromodomain"/>
    <property type="match status" value="1"/>
</dbReference>
<evidence type="ECO:0000256" key="7">
    <source>
        <dbReference type="ARBA" id="ARBA00023117"/>
    </source>
</evidence>
<evidence type="ECO:0000256" key="5">
    <source>
        <dbReference type="ARBA" id="ARBA00022691"/>
    </source>
</evidence>
<evidence type="ECO:0000256" key="10">
    <source>
        <dbReference type="ARBA" id="ARBA00047583"/>
    </source>
</evidence>
<feature type="compositionally biased region" description="Polar residues" evidence="13">
    <location>
        <begin position="115"/>
        <end position="126"/>
    </location>
</feature>
<feature type="region of interest" description="Disordered" evidence="13">
    <location>
        <begin position="1"/>
        <end position="36"/>
    </location>
</feature>
<keyword evidence="5" id="KW-0949">S-adenosyl-L-methionine</keyword>
<organism evidence="17">
    <name type="scientific">Corethron hystrix</name>
    <dbReference type="NCBI Taxonomy" id="216773"/>
    <lineage>
        <taxon>Eukaryota</taxon>
        <taxon>Sar</taxon>
        <taxon>Stramenopiles</taxon>
        <taxon>Ochrophyta</taxon>
        <taxon>Bacillariophyta</taxon>
        <taxon>Coscinodiscophyceae</taxon>
        <taxon>Corethrophycidae</taxon>
        <taxon>Corethrales</taxon>
        <taxon>Corethraceae</taxon>
        <taxon>Corethron</taxon>
    </lineage>
</organism>
<evidence type="ECO:0000259" key="15">
    <source>
        <dbReference type="PROSITE" id="PS50280"/>
    </source>
</evidence>
<dbReference type="GO" id="GO:0140999">
    <property type="term" value="F:histone H3K4 trimethyltransferase activity"/>
    <property type="evidence" value="ECO:0007669"/>
    <property type="project" value="UniProtKB-EC"/>
</dbReference>
<evidence type="ECO:0000256" key="11">
    <source>
        <dbReference type="ARBA" id="ARBA00049129"/>
    </source>
</evidence>
<reference evidence="17" key="1">
    <citation type="submission" date="2021-01" db="EMBL/GenBank/DDBJ databases">
        <authorList>
            <person name="Corre E."/>
            <person name="Pelletier E."/>
            <person name="Niang G."/>
            <person name="Scheremetjew M."/>
            <person name="Finn R."/>
            <person name="Kale V."/>
            <person name="Holt S."/>
            <person name="Cochrane G."/>
            <person name="Meng A."/>
            <person name="Brown T."/>
            <person name="Cohen L."/>
        </authorList>
    </citation>
    <scope>NUCLEOTIDE SEQUENCE</scope>
    <source>
        <strain evidence="17">308</strain>
    </source>
</reference>
<dbReference type="InterPro" id="IPR036427">
    <property type="entry name" value="Bromodomain-like_sf"/>
</dbReference>
<dbReference type="InterPro" id="IPR044570">
    <property type="entry name" value="Set1-like"/>
</dbReference>
<feature type="compositionally biased region" description="Basic and acidic residues" evidence="13">
    <location>
        <begin position="127"/>
        <end position="136"/>
    </location>
</feature>
<dbReference type="PROSITE" id="PS50014">
    <property type="entry name" value="BROMODOMAIN_2"/>
    <property type="match status" value="1"/>
</dbReference>
<dbReference type="InterPro" id="IPR001487">
    <property type="entry name" value="Bromodomain"/>
</dbReference>
<feature type="compositionally biased region" description="Basic and acidic residues" evidence="13">
    <location>
        <begin position="1"/>
        <end position="23"/>
    </location>
</feature>
<dbReference type="Pfam" id="PF00856">
    <property type="entry name" value="SET"/>
    <property type="match status" value="1"/>
</dbReference>
<dbReference type="GO" id="GO:0032259">
    <property type="term" value="P:methylation"/>
    <property type="evidence" value="ECO:0007669"/>
    <property type="project" value="UniProtKB-KW"/>
</dbReference>
<evidence type="ECO:0000313" key="17">
    <source>
        <dbReference type="EMBL" id="CAD8890936.1"/>
    </source>
</evidence>